<dbReference type="SUPFAM" id="SSF81301">
    <property type="entry name" value="Nucleotidyltransferase"/>
    <property type="match status" value="1"/>
</dbReference>
<dbReference type="EMBL" id="AEUW02000001">
    <property type="protein sequence ID" value="EHJ51875.1"/>
    <property type="molecule type" value="Genomic_DNA"/>
</dbReference>
<evidence type="ECO:0008006" key="3">
    <source>
        <dbReference type="Google" id="ProtNLM"/>
    </source>
</evidence>
<dbReference type="Gene3D" id="3.30.460.10">
    <property type="entry name" value="Beta Polymerase, domain 2"/>
    <property type="match status" value="1"/>
</dbReference>
<protein>
    <recommendedName>
        <fullName evidence="3">GrpB protein</fullName>
    </recommendedName>
</protein>
<dbReference type="OrthoDB" id="9799092at2"/>
<dbReference type="InterPro" id="IPR043519">
    <property type="entry name" value="NT_sf"/>
</dbReference>
<dbReference type="eggNOG" id="COG2320">
    <property type="taxonomic scope" value="Bacteria"/>
</dbReference>
<name>G5JWN7_9STRE</name>
<evidence type="ECO:0000313" key="1">
    <source>
        <dbReference type="EMBL" id="EHJ51875.1"/>
    </source>
</evidence>
<comment type="caution">
    <text evidence="1">The sequence shown here is derived from an EMBL/GenBank/DDBJ whole genome shotgun (WGS) entry which is preliminary data.</text>
</comment>
<dbReference type="PANTHER" id="PTHR34822">
    <property type="entry name" value="GRPB DOMAIN PROTEIN (AFU_ORTHOLOGUE AFUA_1G01530)"/>
    <property type="match status" value="1"/>
</dbReference>
<accession>G5JWN7</accession>
<sequence>MAKALSEMTLEELWQLFPIFLVQHKEEWNHWYQEEEKRLLQLLPSKSIKRISHIGSTAISNIWAKNIVDMLLEVSKDLDLQYCKGQLLNAGYLLMSEEKNRMSFNKGYTEAGFAKKVFHLHLRYQGDHDELYFRDYLREHPKVAKKYEVLKLALWQKYEHHRDAYTDAKTDFIKKYTQKAKENYKGRYK</sequence>
<dbReference type="InterPro" id="IPR007344">
    <property type="entry name" value="GrpB/CoaE"/>
</dbReference>
<dbReference type="STRING" id="764298.STRMA_1009"/>
<dbReference type="Proteomes" id="UP000003573">
    <property type="component" value="Unassembled WGS sequence"/>
</dbReference>
<organism evidence="1 2">
    <name type="scientific">Streptococcus macacae NCTC 11558</name>
    <dbReference type="NCBI Taxonomy" id="764298"/>
    <lineage>
        <taxon>Bacteria</taxon>
        <taxon>Bacillati</taxon>
        <taxon>Bacillota</taxon>
        <taxon>Bacilli</taxon>
        <taxon>Lactobacillales</taxon>
        <taxon>Streptococcaceae</taxon>
        <taxon>Streptococcus</taxon>
    </lineage>
</organism>
<evidence type="ECO:0000313" key="2">
    <source>
        <dbReference type="Proteomes" id="UP000003573"/>
    </source>
</evidence>
<gene>
    <name evidence="1" type="ORF">STRMA_1009</name>
</gene>
<dbReference type="PANTHER" id="PTHR34822:SF1">
    <property type="entry name" value="GRPB FAMILY PROTEIN"/>
    <property type="match status" value="1"/>
</dbReference>
<dbReference type="RefSeq" id="WP_003079177.1">
    <property type="nucleotide sequence ID" value="NZ_AEUW02000001.1"/>
</dbReference>
<keyword evidence="2" id="KW-1185">Reference proteome</keyword>
<reference evidence="1 2" key="1">
    <citation type="journal article" date="2014" name="Int. J. Syst. Evol. Microbiol.">
        <title>Phylogenomics and the dynamic genome evolution of the genus Streptococcus.</title>
        <authorList>
            <consortium name="The Broad Institute Genome Sequencing Platform"/>
            <person name="Richards V.P."/>
            <person name="Palmer S.R."/>
            <person name="Pavinski Bitar P.D."/>
            <person name="Qin X."/>
            <person name="Weinstock G.M."/>
            <person name="Highlander S.K."/>
            <person name="Town C.D."/>
            <person name="Burne R.A."/>
            <person name="Stanhope M.J."/>
        </authorList>
    </citation>
    <scope>NUCLEOTIDE SEQUENCE [LARGE SCALE GENOMIC DNA]</scope>
    <source>
        <strain evidence="1 2">NCTC 11558</strain>
    </source>
</reference>
<dbReference type="AlphaFoldDB" id="G5JWN7"/>
<proteinExistence type="predicted"/>
<dbReference type="Pfam" id="PF04229">
    <property type="entry name" value="GrpB"/>
    <property type="match status" value="1"/>
</dbReference>